<evidence type="ECO:0000313" key="3">
    <source>
        <dbReference type="Proteomes" id="UP001367771"/>
    </source>
</evidence>
<evidence type="ECO:0000313" key="2">
    <source>
        <dbReference type="EMBL" id="MEI5688891.1"/>
    </source>
</evidence>
<dbReference type="SUPFAM" id="SSF48208">
    <property type="entry name" value="Six-hairpin glycosidases"/>
    <property type="match status" value="1"/>
</dbReference>
<evidence type="ECO:0000256" key="1">
    <source>
        <dbReference type="SAM" id="SignalP"/>
    </source>
</evidence>
<dbReference type="InterPro" id="IPR008928">
    <property type="entry name" value="6-hairpin_glycosidase_sf"/>
</dbReference>
<name>A0ABU8H7F1_9SPHN</name>
<dbReference type="Proteomes" id="UP001367771">
    <property type="component" value="Unassembled WGS sequence"/>
</dbReference>
<protein>
    <recommendedName>
        <fullName evidence="4">Lipoprotein</fullName>
    </recommendedName>
</protein>
<gene>
    <name evidence="2" type="ORF">V8201_17495</name>
</gene>
<evidence type="ECO:0008006" key="4">
    <source>
        <dbReference type="Google" id="ProtNLM"/>
    </source>
</evidence>
<keyword evidence="1" id="KW-0732">Signal</keyword>
<accession>A0ABU8H7F1</accession>
<proteinExistence type="predicted"/>
<comment type="caution">
    <text evidence="2">The sequence shown here is derived from an EMBL/GenBank/DDBJ whole genome shotgun (WGS) entry which is preliminary data.</text>
</comment>
<sequence length="684" mass="72021">MSGRTGARWLATVRRAPLVAAAAVALTGATPVQQYGVREGLNLNSFVRSGPVAAHVVLRSGKVPRLLVAFPAGNSGVALWFAPLAGAAQWTLAGQPQPVTQADARGRPLHGVRFTVAIPAARLVPQQAVLSSIRVIRDYQALGKAPAEVLTTAATTGNAIHWSRDRLDGAAGYDLAMTVVGGRIADGAILAGADGVIRLAVTALTGETPLTPRGGDDLLNAHAQPDAGARDALTFLSYREKFLAGSWRFDTYFGRDTLMSVRLLMPALQPQAVETGLTSVLARLSREGEVAHEEDIGEFAILDHRKSDGSSSAAPVYNYNMVDSDYMLAPVARAWLLDDPRGRTRAAAYLAQRVDGETAGARLVRNLRFVLARAAPFARDPAPARLIALKPGMDAGEWRDSNDGLAGGRIPYDVNAVLVPAALDAAVALQASGLLRPYLAAGDAAPFAQAARIAAAWRAQAPSLFDVTLPADTARRQVTDYARAIGVPDAPAVQAIPATGLRFPAIALDAAGRPIPVQNSDPGFALLFDRPAEAALQVMAATFARPFPAGLRTGAGMLVANPAFAGAAIQRRFSANAYHGTVVWSWQQALVAAGLARQLDRRDLSAPTRAALAQAQACLWDGIEATRAVQSSELWSWRYAGGRYQVVPFGAAGADVDESNAAQLWSTVYLALRRPADGARCTSG</sequence>
<dbReference type="RefSeq" id="WP_336546082.1">
    <property type="nucleotide sequence ID" value="NZ_JBBBDM010000015.1"/>
</dbReference>
<keyword evidence="3" id="KW-1185">Reference proteome</keyword>
<feature type="chain" id="PRO_5045530771" description="Lipoprotein" evidence="1">
    <location>
        <begin position="23"/>
        <end position="684"/>
    </location>
</feature>
<dbReference type="EMBL" id="JBBBDM010000015">
    <property type="protein sequence ID" value="MEI5688891.1"/>
    <property type="molecule type" value="Genomic_DNA"/>
</dbReference>
<organism evidence="2 3">
    <name type="scientific">Sphingomonas kyungheensis</name>
    <dbReference type="NCBI Taxonomy" id="1069987"/>
    <lineage>
        <taxon>Bacteria</taxon>
        <taxon>Pseudomonadati</taxon>
        <taxon>Pseudomonadota</taxon>
        <taxon>Alphaproteobacteria</taxon>
        <taxon>Sphingomonadales</taxon>
        <taxon>Sphingomonadaceae</taxon>
        <taxon>Sphingomonas</taxon>
    </lineage>
</organism>
<feature type="signal peptide" evidence="1">
    <location>
        <begin position="1"/>
        <end position="22"/>
    </location>
</feature>
<reference evidence="2 3" key="1">
    <citation type="journal article" date="2013" name="Int. J. Syst. Evol. Microbiol.">
        <title>Sphingomonas kyungheensis sp. nov., a bacterium with ginsenoside-converting activity isolated from soil of a ginseng field.</title>
        <authorList>
            <person name="Son H.M."/>
            <person name="Yang J.E."/>
            <person name="Park Y."/>
            <person name="Han C.K."/>
            <person name="Kim S.G."/>
            <person name="Kook M."/>
            <person name="Yi T.H."/>
        </authorList>
    </citation>
    <scope>NUCLEOTIDE SEQUENCE [LARGE SCALE GENOMIC DNA]</scope>
    <source>
        <strain evidence="2 3">LMG 26582</strain>
    </source>
</reference>